<dbReference type="EMBL" id="ATLV01021852">
    <property type="status" value="NOT_ANNOTATED_CDS"/>
    <property type="molecule type" value="Genomic_DNA"/>
</dbReference>
<evidence type="ECO:0000256" key="2">
    <source>
        <dbReference type="ARBA" id="ARBA00022692"/>
    </source>
</evidence>
<keyword evidence="3 6" id="KW-1133">Transmembrane helix</keyword>
<evidence type="ECO:0000313" key="7">
    <source>
        <dbReference type="EMBL" id="KFB46954.1"/>
    </source>
</evidence>
<proteinExistence type="predicted"/>
<gene>
    <name evidence="7" type="ORF">ZHAS_00014968</name>
</gene>
<organism evidence="7">
    <name type="scientific">Anopheles sinensis</name>
    <name type="common">Mosquito</name>
    <dbReference type="NCBI Taxonomy" id="74873"/>
    <lineage>
        <taxon>Eukaryota</taxon>
        <taxon>Metazoa</taxon>
        <taxon>Ecdysozoa</taxon>
        <taxon>Arthropoda</taxon>
        <taxon>Hexapoda</taxon>
        <taxon>Insecta</taxon>
        <taxon>Pterygota</taxon>
        <taxon>Neoptera</taxon>
        <taxon>Endopterygota</taxon>
        <taxon>Diptera</taxon>
        <taxon>Nematocera</taxon>
        <taxon>Culicoidea</taxon>
        <taxon>Culicidae</taxon>
        <taxon>Anophelinae</taxon>
        <taxon>Anopheles</taxon>
    </lineage>
</organism>
<evidence type="ECO:0008006" key="10">
    <source>
        <dbReference type="Google" id="ProtNLM"/>
    </source>
</evidence>
<dbReference type="STRING" id="74873.A0A084W9R0"/>
<comment type="subcellular location">
    <subcellularLocation>
        <location evidence="1">Mitochondrion membrane</location>
        <topology evidence="1">Single-pass membrane protein</topology>
    </subcellularLocation>
</comment>
<name>A0A084W9R0_ANOSI</name>
<dbReference type="AlphaFoldDB" id="A0A084W9R0"/>
<dbReference type="GO" id="GO:0031966">
    <property type="term" value="C:mitochondrial membrane"/>
    <property type="evidence" value="ECO:0007669"/>
    <property type="project" value="UniProtKB-SubCell"/>
</dbReference>
<reference evidence="7 9" key="1">
    <citation type="journal article" date="2014" name="BMC Genomics">
        <title>Genome sequence of Anopheles sinensis provides insight into genetics basis of mosquito competence for malaria parasites.</title>
        <authorList>
            <person name="Zhou D."/>
            <person name="Zhang D."/>
            <person name="Ding G."/>
            <person name="Shi L."/>
            <person name="Hou Q."/>
            <person name="Ye Y."/>
            <person name="Xu Y."/>
            <person name="Zhou H."/>
            <person name="Xiong C."/>
            <person name="Li S."/>
            <person name="Yu J."/>
            <person name="Hong S."/>
            <person name="Yu X."/>
            <person name="Zou P."/>
            <person name="Chen C."/>
            <person name="Chang X."/>
            <person name="Wang W."/>
            <person name="Lv Y."/>
            <person name="Sun Y."/>
            <person name="Ma L."/>
            <person name="Shen B."/>
            <person name="Zhu C."/>
        </authorList>
    </citation>
    <scope>NUCLEOTIDE SEQUENCE [LARGE SCALE GENOMIC DNA]</scope>
</reference>
<evidence type="ECO:0000256" key="6">
    <source>
        <dbReference type="SAM" id="Phobius"/>
    </source>
</evidence>
<keyword evidence="5 6" id="KW-0472">Membrane</keyword>
<evidence type="ECO:0000256" key="3">
    <source>
        <dbReference type="ARBA" id="ARBA00022989"/>
    </source>
</evidence>
<dbReference type="EnsemblMetazoa" id="ASIC014968-RA">
    <property type="protein sequence ID" value="ASIC014968-PA"/>
    <property type="gene ID" value="ASIC014968"/>
</dbReference>
<protein>
    <recommendedName>
        <fullName evidence="10">Up-regulated during skeletal muscle growth protein 5</fullName>
    </recommendedName>
</protein>
<dbReference type="VEuPathDB" id="VectorBase:ASIC014968"/>
<feature type="transmembrane region" description="Helical" evidence="6">
    <location>
        <begin position="28"/>
        <end position="45"/>
    </location>
</feature>
<dbReference type="PANTHER" id="PTHR34038">
    <property type="entry name" value="ATP SYNTHASE MEMBRANE SUBUNIT DAPIT, MITOCHONDRIAL"/>
    <property type="match status" value="1"/>
</dbReference>
<dbReference type="InterPro" id="IPR009125">
    <property type="entry name" value="ATPMK"/>
</dbReference>
<dbReference type="EMBL" id="KE525324">
    <property type="protein sequence ID" value="KFB46954.1"/>
    <property type="molecule type" value="Genomic_DNA"/>
</dbReference>
<accession>A0A084W9R0</accession>
<dbReference type="Pfam" id="PF14960">
    <property type="entry name" value="ATP_synth_reg"/>
    <property type="match status" value="1"/>
</dbReference>
<dbReference type="OrthoDB" id="9435504at2759"/>
<evidence type="ECO:0000313" key="9">
    <source>
        <dbReference type="Proteomes" id="UP000030765"/>
    </source>
</evidence>
<evidence type="ECO:0000256" key="5">
    <source>
        <dbReference type="ARBA" id="ARBA00023136"/>
    </source>
</evidence>
<keyword evidence="9" id="KW-1185">Reference proteome</keyword>
<dbReference type="PANTHER" id="PTHR34038:SF1">
    <property type="entry name" value="ATP SYNTHASE MEMBRANE SUBUNIT K, MITOCHONDRIAL"/>
    <property type="match status" value="1"/>
</dbReference>
<evidence type="ECO:0000256" key="1">
    <source>
        <dbReference type="ARBA" id="ARBA00004304"/>
    </source>
</evidence>
<reference evidence="8" key="2">
    <citation type="submission" date="2020-05" db="UniProtKB">
        <authorList>
            <consortium name="EnsemblMetazoa"/>
        </authorList>
    </citation>
    <scope>IDENTIFICATION</scope>
</reference>
<dbReference type="PRINTS" id="PR01821">
    <property type="entry name" value="DAPIT"/>
</dbReference>
<dbReference type="Proteomes" id="UP000030765">
    <property type="component" value="Unassembled WGS sequence"/>
</dbReference>
<sequence length="50" mass="5370">MAGGGDESKLTGLSRYFNGETMRGRANVAKATYASIGLLILYFSLKPSKK</sequence>
<dbReference type="OMA" id="GIAKHFN"/>
<keyword evidence="4" id="KW-0496">Mitochondrion</keyword>
<evidence type="ECO:0000256" key="4">
    <source>
        <dbReference type="ARBA" id="ARBA00023128"/>
    </source>
</evidence>
<evidence type="ECO:0000313" key="8">
    <source>
        <dbReference type="EnsemblMetazoa" id="ASIC014968-PA"/>
    </source>
</evidence>
<keyword evidence="2 6" id="KW-0812">Transmembrane</keyword>